<evidence type="ECO:0000313" key="3">
    <source>
        <dbReference type="Proteomes" id="UP000017836"/>
    </source>
</evidence>
<gene>
    <name evidence="2" type="ORF">AMTR_s00343p00007270</name>
</gene>
<feature type="signal peptide" evidence="1">
    <location>
        <begin position="1"/>
        <end position="20"/>
    </location>
</feature>
<organism evidence="2 3">
    <name type="scientific">Amborella trichopoda</name>
    <dbReference type="NCBI Taxonomy" id="13333"/>
    <lineage>
        <taxon>Eukaryota</taxon>
        <taxon>Viridiplantae</taxon>
        <taxon>Streptophyta</taxon>
        <taxon>Embryophyta</taxon>
        <taxon>Tracheophyta</taxon>
        <taxon>Spermatophyta</taxon>
        <taxon>Magnoliopsida</taxon>
        <taxon>Amborellales</taxon>
        <taxon>Amborellaceae</taxon>
        <taxon>Amborella</taxon>
    </lineage>
</organism>
<name>W1P5N6_AMBTC</name>
<evidence type="ECO:0000256" key="1">
    <source>
        <dbReference type="SAM" id="SignalP"/>
    </source>
</evidence>
<dbReference type="PROSITE" id="PS51257">
    <property type="entry name" value="PROKAR_LIPOPROTEIN"/>
    <property type="match status" value="1"/>
</dbReference>
<dbReference type="EMBL" id="KI394649">
    <property type="protein sequence ID" value="ERN02270.1"/>
    <property type="molecule type" value="Genomic_DNA"/>
</dbReference>
<protein>
    <submittedName>
        <fullName evidence="2">Uncharacterized protein</fullName>
    </submittedName>
</protein>
<feature type="chain" id="PRO_5004807226" evidence="1">
    <location>
        <begin position="21"/>
        <end position="91"/>
    </location>
</feature>
<keyword evidence="1" id="KW-0732">Signal</keyword>
<dbReference type="Proteomes" id="UP000017836">
    <property type="component" value="Unassembled WGS sequence"/>
</dbReference>
<dbReference type="Gramene" id="ERN02270">
    <property type="protein sequence ID" value="ERN02270"/>
    <property type="gene ID" value="AMTR_s00343p00007270"/>
</dbReference>
<proteinExistence type="predicted"/>
<evidence type="ECO:0000313" key="2">
    <source>
        <dbReference type="EMBL" id="ERN02270.1"/>
    </source>
</evidence>
<reference evidence="3" key="1">
    <citation type="journal article" date="2013" name="Science">
        <title>The Amborella genome and the evolution of flowering plants.</title>
        <authorList>
            <consortium name="Amborella Genome Project"/>
        </authorList>
    </citation>
    <scope>NUCLEOTIDE SEQUENCE [LARGE SCALE GENOMIC DNA]</scope>
</reference>
<keyword evidence="3" id="KW-1185">Reference proteome</keyword>
<dbReference type="HOGENOM" id="CLU_2430040_0_0_1"/>
<sequence>MARTLQALLALGVLVLAACAASTKLLMLYWRNVTELIRHIKMTLPGTVLVGQAASASNRGGLSFLKGCIDLLLYAVLSFDSLKFFRLHIFD</sequence>
<dbReference type="AlphaFoldDB" id="W1P5N6"/>
<accession>W1P5N6</accession>